<dbReference type="Gene3D" id="3.40.630.90">
    <property type="match status" value="1"/>
</dbReference>
<dbReference type="SUPFAM" id="SSF55729">
    <property type="entry name" value="Acyl-CoA N-acyltransferases (Nat)"/>
    <property type="match status" value="1"/>
</dbReference>
<gene>
    <name evidence="2" type="ORF">EUU22_24950</name>
</gene>
<name>A0A4Q2RXZ9_9HYPH</name>
<dbReference type="Proteomes" id="UP000291088">
    <property type="component" value="Unassembled WGS sequence"/>
</dbReference>
<proteinExistence type="predicted"/>
<keyword evidence="2" id="KW-0808">Transferase</keyword>
<dbReference type="InterPro" id="IPR016181">
    <property type="entry name" value="Acyl_CoA_acyltransferase"/>
</dbReference>
<feature type="domain" description="N-acetyltransferase" evidence="1">
    <location>
        <begin position="6"/>
        <end position="137"/>
    </location>
</feature>
<evidence type="ECO:0000259" key="1">
    <source>
        <dbReference type="PROSITE" id="PS51186"/>
    </source>
</evidence>
<dbReference type="AlphaFoldDB" id="A0A4Q2RXZ9"/>
<evidence type="ECO:0000313" key="3">
    <source>
        <dbReference type="Proteomes" id="UP000291088"/>
    </source>
</evidence>
<dbReference type="InterPro" id="IPR052729">
    <property type="entry name" value="Acyl/Acetyltrans_Enzymes"/>
</dbReference>
<dbReference type="PANTHER" id="PTHR47237">
    <property type="entry name" value="SLL0310 PROTEIN"/>
    <property type="match status" value="1"/>
</dbReference>
<protein>
    <submittedName>
        <fullName evidence="2">GNAT family N-acetyltransferase</fullName>
    </submittedName>
</protein>
<dbReference type="GO" id="GO:0016747">
    <property type="term" value="F:acyltransferase activity, transferring groups other than amino-acyl groups"/>
    <property type="evidence" value="ECO:0007669"/>
    <property type="project" value="InterPro"/>
</dbReference>
<sequence length="280" mass="30128">MEQPKPEIRVLDGTGVERLIGWAKDEGWNPGLADAAAFRVADPDGFLGCFLGDELIAGISAVAYGQDFGFIGLYICHPDHRGRGYGKLVWDAGLTRLGDRTIGLDGVPAQQANYARMGFVATYDTLRWSGRPTHPQAGGNIVAVTPELVPQILAYDRPHFPAERDGFLRAWLDEPRHARAVLRDGSVHGYAVVRECHEGFKIGPLFADGLEDAKALVAACAAASGGGTLHIDVPVGQEAFAEHLWALGFSEGFATKRMYRGPAPRLAMDGIYGTTTLELG</sequence>
<accession>A0A4Q2RXZ9</accession>
<keyword evidence="3" id="KW-1185">Reference proteome</keyword>
<reference evidence="2 3" key="1">
    <citation type="submission" date="2019-01" db="EMBL/GenBank/DDBJ databases">
        <authorList>
            <person name="Deng T."/>
        </authorList>
    </citation>
    <scope>NUCLEOTIDE SEQUENCE [LARGE SCALE GENOMIC DNA]</scope>
    <source>
        <strain evidence="2 3">F8825</strain>
    </source>
</reference>
<dbReference type="Pfam" id="PF18014">
    <property type="entry name" value="Acetyltransf_18"/>
    <property type="match status" value="1"/>
</dbReference>
<dbReference type="EMBL" id="SDVB01000425">
    <property type="protein sequence ID" value="RYB92854.1"/>
    <property type="molecule type" value="Genomic_DNA"/>
</dbReference>
<dbReference type="Pfam" id="PF00583">
    <property type="entry name" value="Acetyltransf_1"/>
    <property type="match status" value="1"/>
</dbReference>
<organism evidence="2 3">
    <name type="scientific">Ciceribacter ferrooxidans</name>
    <dbReference type="NCBI Taxonomy" id="2509717"/>
    <lineage>
        <taxon>Bacteria</taxon>
        <taxon>Pseudomonadati</taxon>
        <taxon>Pseudomonadota</taxon>
        <taxon>Alphaproteobacteria</taxon>
        <taxon>Hyphomicrobiales</taxon>
        <taxon>Rhizobiaceae</taxon>
        <taxon>Ciceribacter</taxon>
    </lineage>
</organism>
<dbReference type="InterPro" id="IPR000182">
    <property type="entry name" value="GNAT_dom"/>
</dbReference>
<dbReference type="OrthoDB" id="20916at2"/>
<dbReference type="RefSeq" id="WP_129334660.1">
    <property type="nucleotide sequence ID" value="NZ_SDVB01000425.1"/>
</dbReference>
<comment type="caution">
    <text evidence="2">The sequence shown here is derived from an EMBL/GenBank/DDBJ whole genome shotgun (WGS) entry which is preliminary data.</text>
</comment>
<dbReference type="CDD" id="cd04301">
    <property type="entry name" value="NAT_SF"/>
    <property type="match status" value="1"/>
</dbReference>
<dbReference type="PROSITE" id="PS51186">
    <property type="entry name" value="GNAT"/>
    <property type="match status" value="1"/>
</dbReference>
<dbReference type="Gene3D" id="3.40.630.30">
    <property type="match status" value="1"/>
</dbReference>
<dbReference type="PANTHER" id="PTHR47237:SF1">
    <property type="entry name" value="SLL0310 PROTEIN"/>
    <property type="match status" value="1"/>
</dbReference>
<evidence type="ECO:0000313" key="2">
    <source>
        <dbReference type="EMBL" id="RYB92854.1"/>
    </source>
</evidence>
<dbReference type="InterPro" id="IPR041496">
    <property type="entry name" value="YitH/HolE_GNAT"/>
</dbReference>